<evidence type="ECO:0000256" key="2">
    <source>
        <dbReference type="ARBA" id="ARBA00023125"/>
    </source>
</evidence>
<protein>
    <recommendedName>
        <fullName evidence="6">HTH tetR-type domain-containing protein</fullName>
    </recommendedName>
</protein>
<dbReference type="SUPFAM" id="SSF46689">
    <property type="entry name" value="Homeodomain-like"/>
    <property type="match status" value="1"/>
</dbReference>
<evidence type="ECO:0000313" key="7">
    <source>
        <dbReference type="EMBL" id="BDR55271.1"/>
    </source>
</evidence>
<dbReference type="Pfam" id="PF00440">
    <property type="entry name" value="TetR_N"/>
    <property type="match status" value="1"/>
</dbReference>
<feature type="domain" description="HTH tetR-type" evidence="6">
    <location>
        <begin position="1"/>
        <end position="55"/>
    </location>
</feature>
<keyword evidence="2 4" id="KW-0238">DNA-binding</keyword>
<gene>
    <name evidence="7" type="ORF">KIMH_13820</name>
</gene>
<accession>A0ABN6SH05</accession>
<keyword evidence="1" id="KW-0805">Transcription regulation</keyword>
<dbReference type="EMBL" id="AP026800">
    <property type="protein sequence ID" value="BDR55271.1"/>
    <property type="molecule type" value="Genomic_DNA"/>
</dbReference>
<dbReference type="Gene3D" id="1.10.357.10">
    <property type="entry name" value="Tetracycline Repressor, domain 2"/>
    <property type="match status" value="1"/>
</dbReference>
<keyword evidence="3" id="KW-0804">Transcription</keyword>
<feature type="compositionally biased region" description="Polar residues" evidence="5">
    <location>
        <begin position="147"/>
        <end position="163"/>
    </location>
</feature>
<proteinExistence type="predicted"/>
<dbReference type="PANTHER" id="PTHR47506:SF1">
    <property type="entry name" value="HTH-TYPE TRANSCRIPTIONAL REGULATOR YJDC"/>
    <property type="match status" value="1"/>
</dbReference>
<evidence type="ECO:0000256" key="1">
    <source>
        <dbReference type="ARBA" id="ARBA00023015"/>
    </source>
</evidence>
<evidence type="ECO:0000313" key="8">
    <source>
        <dbReference type="Proteomes" id="UP001321748"/>
    </source>
</evidence>
<sequence>MLKQARAVFWAHGYEGSSVDDLVEATGLLRGSLYSTFGSKRGIFLAVLRTSLLPGETSSESLGMALVAMMELSASDHEVHALLTDYLVSLPESEQPAAVARLLGQQLLERADLQAVGAAKLNTERNDVSETPAVTAKRYGEHAHVSKTANQQTIQPLESSTKL</sequence>
<dbReference type="InterPro" id="IPR009057">
    <property type="entry name" value="Homeodomain-like_sf"/>
</dbReference>
<dbReference type="PROSITE" id="PS50977">
    <property type="entry name" value="HTH_TETR_2"/>
    <property type="match status" value="1"/>
</dbReference>
<dbReference type="PANTHER" id="PTHR47506">
    <property type="entry name" value="TRANSCRIPTIONAL REGULATORY PROTEIN"/>
    <property type="match status" value="1"/>
</dbReference>
<dbReference type="Proteomes" id="UP001321748">
    <property type="component" value="Chromosome"/>
</dbReference>
<reference evidence="7 8" key="1">
    <citation type="journal article" date="2023" name="Microbiol. Spectr.">
        <title>Symbiosis of Carpenter Bees with Uncharacterized Lactic Acid Bacteria Showing NAD Auxotrophy.</title>
        <authorList>
            <person name="Kawasaki S."/>
            <person name="Ozawa K."/>
            <person name="Mori T."/>
            <person name="Yamamoto A."/>
            <person name="Ito M."/>
            <person name="Ohkuma M."/>
            <person name="Sakamoto M."/>
            <person name="Matsutani M."/>
        </authorList>
    </citation>
    <scope>NUCLEOTIDE SEQUENCE [LARGE SCALE GENOMIC DNA]</scope>
    <source>
        <strain evidence="7 8">KimH</strain>
    </source>
</reference>
<feature type="region of interest" description="Disordered" evidence="5">
    <location>
        <begin position="139"/>
        <end position="163"/>
    </location>
</feature>
<evidence type="ECO:0000256" key="3">
    <source>
        <dbReference type="ARBA" id="ARBA00023163"/>
    </source>
</evidence>
<evidence type="ECO:0000259" key="6">
    <source>
        <dbReference type="PROSITE" id="PS50977"/>
    </source>
</evidence>
<keyword evidence="8" id="KW-1185">Reference proteome</keyword>
<evidence type="ECO:0000256" key="4">
    <source>
        <dbReference type="PROSITE-ProRule" id="PRU00335"/>
    </source>
</evidence>
<feature type="DNA-binding region" description="H-T-H motif" evidence="4">
    <location>
        <begin position="18"/>
        <end position="37"/>
    </location>
</feature>
<dbReference type="InterPro" id="IPR001647">
    <property type="entry name" value="HTH_TetR"/>
</dbReference>
<evidence type="ECO:0000256" key="5">
    <source>
        <dbReference type="SAM" id="MobiDB-lite"/>
    </source>
</evidence>
<name>A0ABN6SH05_9BIFI</name>
<organism evidence="7 8">
    <name type="scientific">Bombiscardovia apis</name>
    <dbReference type="NCBI Taxonomy" id="2932182"/>
    <lineage>
        <taxon>Bacteria</taxon>
        <taxon>Bacillati</taxon>
        <taxon>Actinomycetota</taxon>
        <taxon>Actinomycetes</taxon>
        <taxon>Bifidobacteriales</taxon>
        <taxon>Bifidobacteriaceae</taxon>
        <taxon>Bombiscardovia</taxon>
    </lineage>
</organism>